<gene>
    <name evidence="1" type="ORF">JYE49_11820</name>
</gene>
<accession>A0AC61N289</accession>
<protein>
    <submittedName>
        <fullName evidence="1">Histidine phosphatase family protein</fullName>
    </submittedName>
</protein>
<reference evidence="1" key="1">
    <citation type="submission" date="2021-01" db="EMBL/GenBank/DDBJ databases">
        <title>Complete genome sequence of Clostridiales bacterium R-7.</title>
        <authorList>
            <person name="Mahoney-Kurpe S.C."/>
            <person name="Palevich N."/>
            <person name="Koike S."/>
            <person name="Moon C.D."/>
            <person name="Attwood G.T."/>
        </authorList>
    </citation>
    <scope>NUCLEOTIDE SEQUENCE</scope>
    <source>
        <strain evidence="1">R-7</strain>
    </source>
</reference>
<evidence type="ECO:0000313" key="2">
    <source>
        <dbReference type="Proteomes" id="UP000682782"/>
    </source>
</evidence>
<dbReference type="Proteomes" id="UP000682782">
    <property type="component" value="Chromosome"/>
</dbReference>
<evidence type="ECO:0000313" key="1">
    <source>
        <dbReference type="EMBL" id="QUC66540.1"/>
    </source>
</evidence>
<sequence>MRIIFVRHGEPDYAHDCLTEMGKLQAVEAAERLRNEGIEEIFSSPLGRAAETAAATAELLKRPVQTLDYMRELHWGSTDGNPLPSNGHPWDLADLMAEEGWDLTNPGWREHPYFKNNQVTANADMVAEKTDEWLRSLGYEREGAFYRCVRPDNRQKTVALFSHGGSSAAAMGHILNLPFPYACGLFHLEFTGITIIRLDKNPGSRRLPCLELANDGRHIHGPHYHRLNDM</sequence>
<organism evidence="1 2">
    <name type="scientific">Aristaeella hokkaidonensis</name>
    <dbReference type="NCBI Taxonomy" id="3046382"/>
    <lineage>
        <taxon>Bacteria</taxon>
        <taxon>Bacillati</taxon>
        <taxon>Bacillota</taxon>
        <taxon>Clostridia</taxon>
        <taxon>Eubacteriales</taxon>
        <taxon>Aristaeellaceae</taxon>
        <taxon>Aristaeella</taxon>
    </lineage>
</organism>
<keyword evidence="2" id="KW-1185">Reference proteome</keyword>
<name>A0AC61N289_9FIRM</name>
<dbReference type="EMBL" id="CP068393">
    <property type="protein sequence ID" value="QUC66540.1"/>
    <property type="molecule type" value="Genomic_DNA"/>
</dbReference>
<proteinExistence type="predicted"/>